<dbReference type="InterPro" id="IPR050259">
    <property type="entry name" value="SDR"/>
</dbReference>
<dbReference type="Proteomes" id="UP000316925">
    <property type="component" value="Unassembled WGS sequence"/>
</dbReference>
<dbReference type="Pfam" id="PF13561">
    <property type="entry name" value="adh_short_C2"/>
    <property type="match status" value="1"/>
</dbReference>
<evidence type="ECO:0000313" key="2">
    <source>
        <dbReference type="EMBL" id="TET93527.1"/>
    </source>
</evidence>
<evidence type="ECO:0000256" key="1">
    <source>
        <dbReference type="ARBA" id="ARBA00006484"/>
    </source>
</evidence>
<dbReference type="AlphaFoldDB" id="A0A523YPW6"/>
<gene>
    <name evidence="2" type="ORF">E3J33_01695</name>
</gene>
<name>A0A523YPW6_UNCAE</name>
<dbReference type="EMBL" id="SOIJ01000097">
    <property type="protein sequence ID" value="TET93527.1"/>
    <property type="molecule type" value="Genomic_DNA"/>
</dbReference>
<dbReference type="PANTHER" id="PTHR42879">
    <property type="entry name" value="3-OXOACYL-(ACYL-CARRIER-PROTEIN) REDUCTASE"/>
    <property type="match status" value="1"/>
</dbReference>
<protein>
    <submittedName>
        <fullName evidence="2">SDR family oxidoreductase</fullName>
    </submittedName>
</protein>
<sequence length="51" mass="5535">KQVKEDLIKKIPLGRLGTPEEVANLVLFLASSRSDYMTGQAINLSGGSILY</sequence>
<proteinExistence type="inferred from homology"/>
<organism evidence="2 3">
    <name type="scientific">Aerophobetes bacterium</name>
    <dbReference type="NCBI Taxonomy" id="2030807"/>
    <lineage>
        <taxon>Bacteria</taxon>
        <taxon>Candidatus Aerophobota</taxon>
    </lineage>
</organism>
<evidence type="ECO:0000313" key="3">
    <source>
        <dbReference type="Proteomes" id="UP000316925"/>
    </source>
</evidence>
<accession>A0A523YPW6</accession>
<reference evidence="2 3" key="1">
    <citation type="submission" date="2019-03" db="EMBL/GenBank/DDBJ databases">
        <title>Metabolic potential of uncultured bacteria and archaea associated with petroleum seepage in deep-sea sediments.</title>
        <authorList>
            <person name="Dong X."/>
            <person name="Hubert C."/>
        </authorList>
    </citation>
    <scope>NUCLEOTIDE SEQUENCE [LARGE SCALE GENOMIC DNA]</scope>
    <source>
        <strain evidence="2">E29_bin28</strain>
    </source>
</reference>
<dbReference type="InterPro" id="IPR002347">
    <property type="entry name" value="SDR_fam"/>
</dbReference>
<dbReference type="InterPro" id="IPR036291">
    <property type="entry name" value="NAD(P)-bd_dom_sf"/>
</dbReference>
<dbReference type="Gene3D" id="3.40.50.720">
    <property type="entry name" value="NAD(P)-binding Rossmann-like Domain"/>
    <property type="match status" value="1"/>
</dbReference>
<feature type="non-terminal residue" evidence="2">
    <location>
        <position position="1"/>
    </location>
</feature>
<comment type="similarity">
    <text evidence="1">Belongs to the short-chain dehydrogenases/reductases (SDR) family.</text>
</comment>
<dbReference type="SUPFAM" id="SSF51735">
    <property type="entry name" value="NAD(P)-binding Rossmann-fold domains"/>
    <property type="match status" value="1"/>
</dbReference>
<dbReference type="PANTHER" id="PTHR42879:SF2">
    <property type="entry name" value="3-OXOACYL-[ACYL-CARRIER-PROTEIN] REDUCTASE FABG"/>
    <property type="match status" value="1"/>
</dbReference>
<comment type="caution">
    <text evidence="2">The sequence shown here is derived from an EMBL/GenBank/DDBJ whole genome shotgun (WGS) entry which is preliminary data.</text>
</comment>